<accession>A0A8H4BJW1</accession>
<evidence type="ECO:0000256" key="4">
    <source>
        <dbReference type="ARBA" id="ARBA00022490"/>
    </source>
</evidence>
<comment type="caution">
    <text evidence="7">The sequence shown here is derived from an EMBL/GenBank/DDBJ whole genome shotgun (WGS) entry which is preliminary data.</text>
</comment>
<evidence type="ECO:0000256" key="2">
    <source>
        <dbReference type="ARBA" id="ARBA00007719"/>
    </source>
</evidence>
<organism evidence="7 8">
    <name type="scientific">Mucor circinelloides f. lusitanicus</name>
    <name type="common">Mucor racemosus var. lusitanicus</name>
    <dbReference type="NCBI Taxonomy" id="29924"/>
    <lineage>
        <taxon>Eukaryota</taxon>
        <taxon>Fungi</taxon>
        <taxon>Fungi incertae sedis</taxon>
        <taxon>Mucoromycota</taxon>
        <taxon>Mucoromycotina</taxon>
        <taxon>Mucoromycetes</taxon>
        <taxon>Mucorales</taxon>
        <taxon>Mucorineae</taxon>
        <taxon>Mucoraceae</taxon>
        <taxon>Mucor</taxon>
    </lineage>
</organism>
<dbReference type="InterPro" id="IPR027777">
    <property type="entry name" value="DCTN6"/>
</dbReference>
<evidence type="ECO:0000256" key="6">
    <source>
        <dbReference type="ARBA" id="ARBA00034687"/>
    </source>
</evidence>
<gene>
    <name evidence="7" type="ORF">FB192DRAFT_1280312</name>
</gene>
<dbReference type="EMBL" id="JAAECE010000004">
    <property type="protein sequence ID" value="KAF1802687.1"/>
    <property type="molecule type" value="Genomic_DNA"/>
</dbReference>
<dbReference type="PANTHER" id="PTHR13072">
    <property type="entry name" value="DYNACTIN 6"/>
    <property type="match status" value="1"/>
</dbReference>
<evidence type="ECO:0000313" key="7">
    <source>
        <dbReference type="EMBL" id="KAF1802687.1"/>
    </source>
</evidence>
<evidence type="ECO:0000256" key="3">
    <source>
        <dbReference type="ARBA" id="ARBA00016573"/>
    </source>
</evidence>
<dbReference type="SUPFAM" id="SSF51161">
    <property type="entry name" value="Trimeric LpxA-like enzymes"/>
    <property type="match status" value="1"/>
</dbReference>
<keyword evidence="5" id="KW-0206">Cytoskeleton</keyword>
<dbReference type="Gene3D" id="2.160.10.10">
    <property type="entry name" value="Hexapeptide repeat proteins"/>
    <property type="match status" value="1"/>
</dbReference>
<dbReference type="Proteomes" id="UP000469890">
    <property type="component" value="Unassembled WGS sequence"/>
</dbReference>
<dbReference type="GO" id="GO:0005869">
    <property type="term" value="C:dynactin complex"/>
    <property type="evidence" value="ECO:0007669"/>
    <property type="project" value="InterPro"/>
</dbReference>
<dbReference type="GO" id="GO:0007052">
    <property type="term" value="P:mitotic spindle organization"/>
    <property type="evidence" value="ECO:0007669"/>
    <property type="project" value="TreeGrafter"/>
</dbReference>
<dbReference type="CDD" id="cd04646">
    <property type="entry name" value="LbH_Dynactin_6"/>
    <property type="match status" value="1"/>
</dbReference>
<keyword evidence="4" id="KW-0963">Cytoplasm</keyword>
<comment type="subcellular location">
    <subcellularLocation>
        <location evidence="1">Cytoplasm</location>
        <location evidence="1">Cytoskeleton</location>
    </subcellularLocation>
</comment>
<dbReference type="GO" id="GO:0070840">
    <property type="term" value="F:dynein complex binding"/>
    <property type="evidence" value="ECO:0007669"/>
    <property type="project" value="TreeGrafter"/>
</dbReference>
<sequence length="184" mass="20404">MWESERFRTLLIGAARNRITAGPKSVVCQETELKGEISIGTVLHPQCRVIAENGPIYIGKNNIIEENVIIFNNLIQSAHILSWLLIYGCTIDVEGARIGNNNIVESRARIVGSTSVGNYCVIGSGCSTESNETIPDLTIIYGSQSKRRNQSEPLATQATLHARHLDYLREVLPKYNHLKKLESS</sequence>
<dbReference type="PANTHER" id="PTHR13072:SF0">
    <property type="entry name" value="DYNACTIN SUBUNIT 6"/>
    <property type="match status" value="1"/>
</dbReference>
<evidence type="ECO:0000256" key="5">
    <source>
        <dbReference type="ARBA" id="ARBA00023212"/>
    </source>
</evidence>
<proteinExistence type="inferred from homology"/>
<dbReference type="AlphaFoldDB" id="A0A8H4BJW1"/>
<dbReference type="InterPro" id="IPR011004">
    <property type="entry name" value="Trimer_LpxA-like_sf"/>
</dbReference>
<protein>
    <recommendedName>
        <fullName evidence="3">Dynactin subunit 6</fullName>
    </recommendedName>
</protein>
<reference evidence="7 8" key="1">
    <citation type="submission" date="2019-09" db="EMBL/GenBank/DDBJ databases">
        <authorList>
            <consortium name="DOE Joint Genome Institute"/>
            <person name="Mondo S.J."/>
            <person name="Navarro-Mendoza M.I."/>
            <person name="Perez-Arques C."/>
            <person name="Panchal S."/>
            <person name="Nicolas F.E."/>
            <person name="Ganguly P."/>
            <person name="Pangilinan J."/>
            <person name="Grigoriev I."/>
            <person name="Heitman J."/>
            <person name="Sanya K."/>
            <person name="Garre V."/>
        </authorList>
    </citation>
    <scope>NUCLEOTIDE SEQUENCE [LARGE SCALE GENOMIC DNA]</scope>
    <source>
        <strain evidence="7 8">MU402</strain>
    </source>
</reference>
<comment type="similarity">
    <text evidence="2">Belongs to the dynactin subunits 5/6 family. Dynactin subunit 6 subfamily.</text>
</comment>
<name>A0A8H4BJW1_MUCCL</name>
<evidence type="ECO:0000313" key="8">
    <source>
        <dbReference type="Proteomes" id="UP000469890"/>
    </source>
</evidence>
<comment type="function">
    <text evidence="6">Part of the dynactin complex that activates the molecular motor dynein for ultra-processive transport along microtubules.</text>
</comment>
<evidence type="ECO:0000256" key="1">
    <source>
        <dbReference type="ARBA" id="ARBA00004245"/>
    </source>
</evidence>